<keyword evidence="5 9" id="KW-0479">Metal-binding</keyword>
<dbReference type="RefSeq" id="XP_040625540.1">
    <property type="nucleotide sequence ID" value="XM_040776613.1"/>
</dbReference>
<dbReference type="InterPro" id="IPR017972">
    <property type="entry name" value="Cyt_P450_CS"/>
</dbReference>
<feature type="binding site" description="axial binding residue" evidence="9">
    <location>
        <position position="426"/>
    </location>
    <ligand>
        <name>heme</name>
        <dbReference type="ChEBI" id="CHEBI:30413"/>
    </ligand>
    <ligandPart>
        <name>Fe</name>
        <dbReference type="ChEBI" id="CHEBI:18248"/>
    </ligandPart>
</feature>
<comment type="similarity">
    <text evidence="3 10">Belongs to the cytochrome P450 family.</text>
</comment>
<dbReference type="Proteomes" id="UP000030653">
    <property type="component" value="Unassembled WGS sequence"/>
</dbReference>
<dbReference type="PRINTS" id="PR00385">
    <property type="entry name" value="P450"/>
</dbReference>
<dbReference type="InterPro" id="IPR050121">
    <property type="entry name" value="Cytochrome_P450_monoxygenase"/>
</dbReference>
<dbReference type="GO" id="GO:0016705">
    <property type="term" value="F:oxidoreductase activity, acting on paired donors, with incorporation or reduction of molecular oxygen"/>
    <property type="evidence" value="ECO:0007669"/>
    <property type="project" value="InterPro"/>
</dbReference>
<keyword evidence="4 9" id="KW-0349">Heme</keyword>
<name>M5G4H5_DACPD</name>
<dbReference type="PROSITE" id="PS00086">
    <property type="entry name" value="CYTOCHROME_P450"/>
    <property type="match status" value="1"/>
</dbReference>
<gene>
    <name evidence="11" type="ORF">DACRYDRAFT_83169</name>
</gene>
<evidence type="ECO:0000313" key="12">
    <source>
        <dbReference type="Proteomes" id="UP000030653"/>
    </source>
</evidence>
<dbReference type="STRING" id="1858805.M5G4H5"/>
<dbReference type="PANTHER" id="PTHR24305:SF166">
    <property type="entry name" value="CYTOCHROME P450 12A4, MITOCHONDRIAL-RELATED"/>
    <property type="match status" value="1"/>
</dbReference>
<dbReference type="PANTHER" id="PTHR24305">
    <property type="entry name" value="CYTOCHROME P450"/>
    <property type="match status" value="1"/>
</dbReference>
<evidence type="ECO:0000256" key="8">
    <source>
        <dbReference type="ARBA" id="ARBA00023033"/>
    </source>
</evidence>
<evidence type="ECO:0000256" key="4">
    <source>
        <dbReference type="ARBA" id="ARBA00022617"/>
    </source>
</evidence>
<dbReference type="HOGENOM" id="CLU_001570_25_0_1"/>
<proteinExistence type="inferred from homology"/>
<evidence type="ECO:0000256" key="1">
    <source>
        <dbReference type="ARBA" id="ARBA00001971"/>
    </source>
</evidence>
<accession>M5G4H5</accession>
<dbReference type="Pfam" id="PF00067">
    <property type="entry name" value="p450"/>
    <property type="match status" value="2"/>
</dbReference>
<dbReference type="InterPro" id="IPR002401">
    <property type="entry name" value="Cyt_P450_E_grp-I"/>
</dbReference>
<dbReference type="OrthoDB" id="1470350at2759"/>
<dbReference type="InterPro" id="IPR036396">
    <property type="entry name" value="Cyt_P450_sf"/>
</dbReference>
<evidence type="ECO:0000256" key="2">
    <source>
        <dbReference type="ARBA" id="ARBA00005179"/>
    </source>
</evidence>
<protein>
    <submittedName>
        <fullName evidence="11">Cytochrome P450</fullName>
    </submittedName>
</protein>
<evidence type="ECO:0000256" key="9">
    <source>
        <dbReference type="PIRSR" id="PIRSR602401-1"/>
    </source>
</evidence>
<sequence>MLISWVHRHSRWEKYGSEIISLVPCIPGRTVLWTRSAEVARQLVANKSDLDKIPEQVSTLGYINSATVGMGADTCGESVFSSYRDRWPRHTRIVSPGFNNKLYEQVWNESLRTYYEMIQTESWPVEPGISCTSPDAIAMTSKIALYLIASCGFGMTLSWEETVGERICGMTLPECFHIASASMIPQLFFPKRMFHLPIRAKIYESNLVIESILLRIIENRRRQGPTFEQKESRKDVFSLLLTANEAEADSNMALTDTELVSNIFLLMLAGHETTKLISNVFLLLVAGHETTSHALASSLGLLACHPDVQEKAFQEIVSIVPDGRDPTYNESESLRYVQACFLEGIRIFPSVAGLPRCATVDTSLQVPDGADRKDIFIKKGQYMVLDLFAISYNSAYYPNPDQYIPERWLDPNTEPGINFSTGPRVCVGKKFALTEGTAILAMIIRDWKIEPMLKDGESLQEWRLRCLDNSVANSLGFGPTSFPLRFRRRI</sequence>
<dbReference type="GO" id="GO:0005506">
    <property type="term" value="F:iron ion binding"/>
    <property type="evidence" value="ECO:0007669"/>
    <property type="project" value="InterPro"/>
</dbReference>
<dbReference type="AlphaFoldDB" id="M5G4H5"/>
<keyword evidence="12" id="KW-1185">Reference proteome</keyword>
<keyword evidence="7 9" id="KW-0408">Iron</keyword>
<evidence type="ECO:0000256" key="6">
    <source>
        <dbReference type="ARBA" id="ARBA00023002"/>
    </source>
</evidence>
<comment type="cofactor">
    <cofactor evidence="1 9">
        <name>heme</name>
        <dbReference type="ChEBI" id="CHEBI:30413"/>
    </cofactor>
</comment>
<dbReference type="Gene3D" id="1.10.630.10">
    <property type="entry name" value="Cytochrome P450"/>
    <property type="match status" value="2"/>
</dbReference>
<dbReference type="InterPro" id="IPR001128">
    <property type="entry name" value="Cyt_P450"/>
</dbReference>
<comment type="pathway">
    <text evidence="2">Secondary metabolite biosynthesis.</text>
</comment>
<dbReference type="SUPFAM" id="SSF48264">
    <property type="entry name" value="Cytochrome P450"/>
    <property type="match status" value="2"/>
</dbReference>
<dbReference type="EMBL" id="JH795872">
    <property type="protein sequence ID" value="EJT98642.1"/>
    <property type="molecule type" value="Genomic_DNA"/>
</dbReference>
<dbReference type="GeneID" id="63691675"/>
<evidence type="ECO:0000256" key="7">
    <source>
        <dbReference type="ARBA" id="ARBA00023004"/>
    </source>
</evidence>
<dbReference type="GO" id="GO:0004497">
    <property type="term" value="F:monooxygenase activity"/>
    <property type="evidence" value="ECO:0007669"/>
    <property type="project" value="UniProtKB-KW"/>
</dbReference>
<dbReference type="OMA" id="VEAYIMA"/>
<evidence type="ECO:0000256" key="10">
    <source>
        <dbReference type="RuleBase" id="RU000461"/>
    </source>
</evidence>
<dbReference type="PRINTS" id="PR00463">
    <property type="entry name" value="EP450I"/>
</dbReference>
<dbReference type="GO" id="GO:0020037">
    <property type="term" value="F:heme binding"/>
    <property type="evidence" value="ECO:0007669"/>
    <property type="project" value="InterPro"/>
</dbReference>
<reference evidence="11 12" key="1">
    <citation type="journal article" date="2012" name="Science">
        <title>The Paleozoic origin of enzymatic lignin decomposition reconstructed from 31 fungal genomes.</title>
        <authorList>
            <person name="Floudas D."/>
            <person name="Binder M."/>
            <person name="Riley R."/>
            <person name="Barry K."/>
            <person name="Blanchette R.A."/>
            <person name="Henrissat B."/>
            <person name="Martinez A.T."/>
            <person name="Otillar R."/>
            <person name="Spatafora J.W."/>
            <person name="Yadav J.S."/>
            <person name="Aerts A."/>
            <person name="Benoit I."/>
            <person name="Boyd A."/>
            <person name="Carlson A."/>
            <person name="Copeland A."/>
            <person name="Coutinho P.M."/>
            <person name="de Vries R.P."/>
            <person name="Ferreira P."/>
            <person name="Findley K."/>
            <person name="Foster B."/>
            <person name="Gaskell J."/>
            <person name="Glotzer D."/>
            <person name="Gorecki P."/>
            <person name="Heitman J."/>
            <person name="Hesse C."/>
            <person name="Hori C."/>
            <person name="Igarashi K."/>
            <person name="Jurgens J.A."/>
            <person name="Kallen N."/>
            <person name="Kersten P."/>
            <person name="Kohler A."/>
            <person name="Kuees U."/>
            <person name="Kumar T.K.A."/>
            <person name="Kuo A."/>
            <person name="LaButti K."/>
            <person name="Larrondo L.F."/>
            <person name="Lindquist E."/>
            <person name="Ling A."/>
            <person name="Lombard V."/>
            <person name="Lucas S."/>
            <person name="Lundell T."/>
            <person name="Martin R."/>
            <person name="McLaughlin D.J."/>
            <person name="Morgenstern I."/>
            <person name="Morin E."/>
            <person name="Murat C."/>
            <person name="Nagy L.G."/>
            <person name="Nolan M."/>
            <person name="Ohm R.A."/>
            <person name="Patyshakuliyeva A."/>
            <person name="Rokas A."/>
            <person name="Ruiz-Duenas F.J."/>
            <person name="Sabat G."/>
            <person name="Salamov A."/>
            <person name="Samejima M."/>
            <person name="Schmutz J."/>
            <person name="Slot J.C."/>
            <person name="St John F."/>
            <person name="Stenlid J."/>
            <person name="Sun H."/>
            <person name="Sun S."/>
            <person name="Syed K."/>
            <person name="Tsang A."/>
            <person name="Wiebenga A."/>
            <person name="Young D."/>
            <person name="Pisabarro A."/>
            <person name="Eastwood D.C."/>
            <person name="Martin F."/>
            <person name="Cullen D."/>
            <person name="Grigoriev I.V."/>
            <person name="Hibbett D.S."/>
        </authorList>
    </citation>
    <scope>NUCLEOTIDE SEQUENCE [LARGE SCALE GENOMIC DNA]</scope>
    <source>
        <strain evidence="11 12">DJM-731 SS1</strain>
    </source>
</reference>
<organism evidence="11 12">
    <name type="scientific">Dacryopinax primogenitus (strain DJM 731)</name>
    <name type="common">Brown rot fungus</name>
    <dbReference type="NCBI Taxonomy" id="1858805"/>
    <lineage>
        <taxon>Eukaryota</taxon>
        <taxon>Fungi</taxon>
        <taxon>Dikarya</taxon>
        <taxon>Basidiomycota</taxon>
        <taxon>Agaricomycotina</taxon>
        <taxon>Dacrymycetes</taxon>
        <taxon>Dacrymycetales</taxon>
        <taxon>Dacrymycetaceae</taxon>
        <taxon>Dacryopinax</taxon>
    </lineage>
</organism>
<keyword evidence="6 10" id="KW-0560">Oxidoreductase</keyword>
<evidence type="ECO:0000313" key="11">
    <source>
        <dbReference type="EMBL" id="EJT98642.1"/>
    </source>
</evidence>
<evidence type="ECO:0000256" key="3">
    <source>
        <dbReference type="ARBA" id="ARBA00010617"/>
    </source>
</evidence>
<keyword evidence="8 10" id="KW-0503">Monooxygenase</keyword>
<evidence type="ECO:0000256" key="5">
    <source>
        <dbReference type="ARBA" id="ARBA00022723"/>
    </source>
</evidence>